<dbReference type="InterPro" id="IPR016181">
    <property type="entry name" value="Acyl_CoA_acyltransferase"/>
</dbReference>
<sequence>MKYSALLFDFDFTLADASEGIFQSYEYGFSKMGLPLPARDAIRQTIGMTLPDGYTYLTGDTDPGHRSEFHDAFVAMADKVMVPNTRFLPGAAALLETLGQRKIPAGIVSTKYSHRIVDFLAGLGKSDLVGCVIGLEKVKAPKPDPDGIRLGISLLGAAGPVLYVGDTTIDARAAQNAGVDFAAVLTGTTAREAFSAFPYVYIAEDLPSLSRWLFREETDGEEEPRELFRTATEADLPDIERLGAAAKDTLTAAGIAQWDEFYPTGEDFREDIRAGALHVLYRGGRLAAMAALDEFQLPEYREPDWLYREERACVFHRLCVAPALQGTGVGKDMLRQMDRLARSLGYGAVRLDAFSQNSISLRLYESSGYRRAGTVYFRKGKFFCYEKKL</sequence>
<name>A0A1W2A6S7_9FIRM</name>
<dbReference type="AlphaFoldDB" id="A0A1W2A6S7"/>
<keyword evidence="3" id="KW-1185">Reference proteome</keyword>
<dbReference type="EMBL" id="FWXW01000003">
    <property type="protein sequence ID" value="SMC56367.1"/>
    <property type="molecule type" value="Genomic_DNA"/>
</dbReference>
<dbReference type="PANTHER" id="PTHR43434:SF1">
    <property type="entry name" value="PHOSPHOGLYCOLATE PHOSPHATASE"/>
    <property type="match status" value="1"/>
</dbReference>
<dbReference type="SFLD" id="SFLDG01129">
    <property type="entry name" value="C1.5:_HAD__Beta-PGM__Phosphata"/>
    <property type="match status" value="1"/>
</dbReference>
<dbReference type="STRING" id="1122930.SAMN02745168_1581"/>
<dbReference type="GO" id="GO:0008967">
    <property type="term" value="F:phosphoglycolate phosphatase activity"/>
    <property type="evidence" value="ECO:0007669"/>
    <property type="project" value="TreeGrafter"/>
</dbReference>
<dbReference type="Gene3D" id="3.40.50.1000">
    <property type="entry name" value="HAD superfamily/HAD-like"/>
    <property type="match status" value="1"/>
</dbReference>
<feature type="domain" description="N-acetyltransferase" evidence="1">
    <location>
        <begin position="226"/>
        <end position="389"/>
    </location>
</feature>
<dbReference type="InterPro" id="IPR050155">
    <property type="entry name" value="HAD-like_hydrolase_sf"/>
</dbReference>
<dbReference type="OrthoDB" id="9807630at2"/>
<organism evidence="2 3">
    <name type="scientific">Papillibacter cinnamivorans DSM 12816</name>
    <dbReference type="NCBI Taxonomy" id="1122930"/>
    <lineage>
        <taxon>Bacteria</taxon>
        <taxon>Bacillati</taxon>
        <taxon>Bacillota</taxon>
        <taxon>Clostridia</taxon>
        <taxon>Eubacteriales</taxon>
        <taxon>Oscillospiraceae</taxon>
        <taxon>Papillibacter</taxon>
    </lineage>
</organism>
<dbReference type="InterPro" id="IPR041492">
    <property type="entry name" value="HAD_2"/>
</dbReference>
<dbReference type="InterPro" id="IPR023198">
    <property type="entry name" value="PGP-like_dom2"/>
</dbReference>
<dbReference type="InterPro" id="IPR023214">
    <property type="entry name" value="HAD_sf"/>
</dbReference>
<dbReference type="SUPFAM" id="SSF55729">
    <property type="entry name" value="Acyl-CoA N-acyltransferases (Nat)"/>
    <property type="match status" value="1"/>
</dbReference>
<dbReference type="Pfam" id="PF13419">
    <property type="entry name" value="HAD_2"/>
    <property type="match status" value="1"/>
</dbReference>
<reference evidence="2 3" key="1">
    <citation type="submission" date="2017-04" db="EMBL/GenBank/DDBJ databases">
        <authorList>
            <person name="Afonso C.L."/>
            <person name="Miller P.J."/>
            <person name="Scott M.A."/>
            <person name="Spackman E."/>
            <person name="Goraichik I."/>
            <person name="Dimitrov K.M."/>
            <person name="Suarez D.L."/>
            <person name="Swayne D.E."/>
        </authorList>
    </citation>
    <scope>NUCLEOTIDE SEQUENCE [LARGE SCALE GENOMIC DNA]</scope>
    <source>
        <strain evidence="2 3">DSM 12816</strain>
    </source>
</reference>
<dbReference type="PROSITE" id="PS51186">
    <property type="entry name" value="GNAT"/>
    <property type="match status" value="1"/>
</dbReference>
<dbReference type="Proteomes" id="UP000192790">
    <property type="component" value="Unassembled WGS sequence"/>
</dbReference>
<dbReference type="SUPFAM" id="SSF56784">
    <property type="entry name" value="HAD-like"/>
    <property type="match status" value="1"/>
</dbReference>
<protein>
    <submittedName>
        <fullName evidence="2">Phosphoglycolate phosphatase, HAD superfamily</fullName>
    </submittedName>
</protein>
<proteinExistence type="predicted"/>
<dbReference type="GO" id="GO:0006281">
    <property type="term" value="P:DNA repair"/>
    <property type="evidence" value="ECO:0007669"/>
    <property type="project" value="TreeGrafter"/>
</dbReference>
<dbReference type="CDD" id="cd04301">
    <property type="entry name" value="NAT_SF"/>
    <property type="match status" value="1"/>
</dbReference>
<dbReference type="InterPro" id="IPR036412">
    <property type="entry name" value="HAD-like_sf"/>
</dbReference>
<dbReference type="PANTHER" id="PTHR43434">
    <property type="entry name" value="PHOSPHOGLYCOLATE PHOSPHATASE"/>
    <property type="match status" value="1"/>
</dbReference>
<evidence type="ECO:0000313" key="3">
    <source>
        <dbReference type="Proteomes" id="UP000192790"/>
    </source>
</evidence>
<accession>A0A1W2A6S7</accession>
<dbReference type="GO" id="GO:0016747">
    <property type="term" value="F:acyltransferase activity, transferring groups other than amino-acyl groups"/>
    <property type="evidence" value="ECO:0007669"/>
    <property type="project" value="InterPro"/>
</dbReference>
<dbReference type="SFLD" id="SFLDS00003">
    <property type="entry name" value="Haloacid_Dehalogenase"/>
    <property type="match status" value="1"/>
</dbReference>
<dbReference type="InterPro" id="IPR000182">
    <property type="entry name" value="GNAT_dom"/>
</dbReference>
<dbReference type="Gene3D" id="1.10.150.240">
    <property type="entry name" value="Putative phosphatase, domain 2"/>
    <property type="match status" value="1"/>
</dbReference>
<evidence type="ECO:0000313" key="2">
    <source>
        <dbReference type="EMBL" id="SMC56367.1"/>
    </source>
</evidence>
<gene>
    <name evidence="2" type="ORF">SAMN02745168_1581</name>
</gene>
<evidence type="ECO:0000259" key="1">
    <source>
        <dbReference type="PROSITE" id="PS51186"/>
    </source>
</evidence>
<dbReference type="Gene3D" id="3.40.630.30">
    <property type="match status" value="1"/>
</dbReference>
<dbReference type="Pfam" id="PF00583">
    <property type="entry name" value="Acetyltransf_1"/>
    <property type="match status" value="1"/>
</dbReference>
<dbReference type="RefSeq" id="WP_084234215.1">
    <property type="nucleotide sequence ID" value="NZ_FWXW01000003.1"/>
</dbReference>